<gene>
    <name evidence="2" type="ORF">SAMN02910314_00213</name>
</gene>
<dbReference type="OrthoDB" id="3237509at2"/>
<keyword evidence="3" id="KW-1185">Reference proteome</keyword>
<dbReference type="GO" id="GO:0003700">
    <property type="term" value="F:DNA-binding transcription factor activity"/>
    <property type="evidence" value="ECO:0007669"/>
    <property type="project" value="InterPro"/>
</dbReference>
<dbReference type="Pfam" id="PF01047">
    <property type="entry name" value="MarR"/>
    <property type="match status" value="1"/>
</dbReference>
<dbReference type="Proteomes" id="UP000182975">
    <property type="component" value="Unassembled WGS sequence"/>
</dbReference>
<keyword evidence="2" id="KW-0238">DNA-binding</keyword>
<reference evidence="3" key="1">
    <citation type="submission" date="2016-10" db="EMBL/GenBank/DDBJ databases">
        <authorList>
            <person name="Varghese N."/>
        </authorList>
    </citation>
    <scope>NUCLEOTIDE SEQUENCE [LARGE SCALE GENOMIC DNA]</scope>
    <source>
        <strain evidence="3">DSM 21843</strain>
    </source>
</reference>
<dbReference type="PANTHER" id="PTHR33164">
    <property type="entry name" value="TRANSCRIPTIONAL REGULATOR, MARR FAMILY"/>
    <property type="match status" value="1"/>
</dbReference>
<dbReference type="PANTHER" id="PTHR33164:SF99">
    <property type="entry name" value="MARR FAMILY REGULATORY PROTEIN"/>
    <property type="match status" value="1"/>
</dbReference>
<proteinExistence type="predicted"/>
<dbReference type="InterPro" id="IPR000835">
    <property type="entry name" value="HTH_MarR-typ"/>
</dbReference>
<dbReference type="RefSeq" id="WP_082867755.1">
    <property type="nucleotide sequence ID" value="NZ_CP011402.1"/>
</dbReference>
<organism evidence="2 3">
    <name type="scientific">Denitrobacterium detoxificans</name>
    <dbReference type="NCBI Taxonomy" id="79604"/>
    <lineage>
        <taxon>Bacteria</taxon>
        <taxon>Bacillati</taxon>
        <taxon>Actinomycetota</taxon>
        <taxon>Coriobacteriia</taxon>
        <taxon>Eggerthellales</taxon>
        <taxon>Eggerthellaceae</taxon>
        <taxon>Denitrobacterium</taxon>
    </lineage>
</organism>
<dbReference type="Gene3D" id="1.10.10.10">
    <property type="entry name" value="Winged helix-like DNA-binding domain superfamily/Winged helix DNA-binding domain"/>
    <property type="match status" value="2"/>
</dbReference>
<evidence type="ECO:0000313" key="3">
    <source>
        <dbReference type="Proteomes" id="UP000182975"/>
    </source>
</evidence>
<dbReference type="SMART" id="SM00347">
    <property type="entry name" value="HTH_MARR"/>
    <property type="match status" value="2"/>
</dbReference>
<dbReference type="InterPro" id="IPR036388">
    <property type="entry name" value="WH-like_DNA-bd_sf"/>
</dbReference>
<dbReference type="InterPro" id="IPR039422">
    <property type="entry name" value="MarR/SlyA-like"/>
</dbReference>
<dbReference type="PROSITE" id="PS50995">
    <property type="entry name" value="HTH_MARR_2"/>
    <property type="match status" value="1"/>
</dbReference>
<evidence type="ECO:0000259" key="1">
    <source>
        <dbReference type="PROSITE" id="PS50995"/>
    </source>
</evidence>
<protein>
    <submittedName>
        <fullName evidence="2">DNA-binding transcriptional regulator, MarR family</fullName>
    </submittedName>
</protein>
<dbReference type="InterPro" id="IPR036390">
    <property type="entry name" value="WH_DNA-bd_sf"/>
</dbReference>
<name>A0A1H8PKR7_9ACTN</name>
<dbReference type="SUPFAM" id="SSF46785">
    <property type="entry name" value="Winged helix' DNA-binding domain"/>
    <property type="match status" value="2"/>
</dbReference>
<dbReference type="GO" id="GO:0003677">
    <property type="term" value="F:DNA binding"/>
    <property type="evidence" value="ECO:0007669"/>
    <property type="project" value="UniProtKB-KW"/>
</dbReference>
<dbReference type="GO" id="GO:0006950">
    <property type="term" value="P:response to stress"/>
    <property type="evidence" value="ECO:0007669"/>
    <property type="project" value="TreeGrafter"/>
</dbReference>
<dbReference type="AlphaFoldDB" id="A0A1H8PKR7"/>
<dbReference type="EMBL" id="FOEC01000001">
    <property type="protein sequence ID" value="SEO42505.1"/>
    <property type="molecule type" value="Genomic_DNA"/>
</dbReference>
<sequence length="314" mass="35566">MAHAAMAQQAEQAAFTSTYFIPFSMERNALRQVLEAEGVLSATQYRMLIELFFAHPGTIPQSELSTLLHVKPNVIANAFPQLDTLMFTHRRESEQDARARIAAITPQGIAYVNESEKTLVTQFRITWPPRNENYQRLFRAITHVGHSIDKNIPPVISATHPTTHLIAALESIARPIEEETKTQSGYPIPECRVMQRLYETHMPMRIGVVANQLMLTNATATRTTKALHEKGLIQRLAHPHDNKAVYIALTERGEREALRVVNIINYAGSKFFWDRLGEGHMITFTQLNRVIVTIMKMQRQAQEAAELSNLTSID</sequence>
<feature type="domain" description="HTH marR-type" evidence="1">
    <location>
        <begin position="134"/>
        <end position="296"/>
    </location>
</feature>
<accession>A0A1H8PKR7</accession>
<evidence type="ECO:0000313" key="2">
    <source>
        <dbReference type="EMBL" id="SEO42505.1"/>
    </source>
</evidence>
<dbReference type="STRING" id="79604.AAY81_00095"/>